<dbReference type="Gene3D" id="2.130.10.10">
    <property type="entry name" value="YVTN repeat-like/Quinoprotein amine dehydrogenase"/>
    <property type="match status" value="1"/>
</dbReference>
<dbReference type="InterPro" id="IPR052918">
    <property type="entry name" value="Motility_Chemotaxis_Reg"/>
</dbReference>
<dbReference type="PROSITE" id="PS51257">
    <property type="entry name" value="PROKAR_LIPOPROTEIN"/>
    <property type="match status" value="1"/>
</dbReference>
<dbReference type="InterPro" id="IPR015943">
    <property type="entry name" value="WD40/YVTN_repeat-like_dom_sf"/>
</dbReference>
<accession>A0A2L0ELV4</accession>
<name>A0A2L0ELV4_SORCE</name>
<protein>
    <submittedName>
        <fullName evidence="1">Uncharacterized protein</fullName>
    </submittedName>
</protein>
<dbReference type="SUPFAM" id="SSF101898">
    <property type="entry name" value="NHL repeat"/>
    <property type="match status" value="1"/>
</dbReference>
<dbReference type="OrthoDB" id="5496000at2"/>
<reference evidence="1 2" key="1">
    <citation type="submission" date="2015-09" db="EMBL/GenBank/DDBJ databases">
        <title>Sorangium comparison.</title>
        <authorList>
            <person name="Zaburannyi N."/>
            <person name="Bunk B."/>
            <person name="Overmann J."/>
            <person name="Mueller R."/>
        </authorList>
    </citation>
    <scope>NUCLEOTIDE SEQUENCE [LARGE SCALE GENOMIC DNA]</scope>
    <source>
        <strain evidence="1 2">So ce26</strain>
    </source>
</reference>
<evidence type="ECO:0000313" key="2">
    <source>
        <dbReference type="Proteomes" id="UP000238348"/>
    </source>
</evidence>
<evidence type="ECO:0000313" key="1">
    <source>
        <dbReference type="EMBL" id="AUX40242.1"/>
    </source>
</evidence>
<dbReference type="Proteomes" id="UP000238348">
    <property type="component" value="Chromosome"/>
</dbReference>
<dbReference type="PANTHER" id="PTHR35580">
    <property type="entry name" value="CELL SURFACE GLYCOPROTEIN (S-LAYER PROTEIN)-LIKE PROTEIN"/>
    <property type="match status" value="1"/>
</dbReference>
<dbReference type="PANTHER" id="PTHR35580:SF1">
    <property type="entry name" value="PHYTASE-LIKE DOMAIN-CONTAINING PROTEIN"/>
    <property type="match status" value="1"/>
</dbReference>
<gene>
    <name evidence="1" type="ORF">SOCE26_016410</name>
</gene>
<dbReference type="EMBL" id="CP012673">
    <property type="protein sequence ID" value="AUX40242.1"/>
    <property type="molecule type" value="Genomic_DNA"/>
</dbReference>
<dbReference type="AlphaFoldDB" id="A0A2L0ELV4"/>
<organism evidence="1 2">
    <name type="scientific">Sorangium cellulosum</name>
    <name type="common">Polyangium cellulosum</name>
    <dbReference type="NCBI Taxonomy" id="56"/>
    <lineage>
        <taxon>Bacteria</taxon>
        <taxon>Pseudomonadati</taxon>
        <taxon>Myxococcota</taxon>
        <taxon>Polyangia</taxon>
        <taxon>Polyangiales</taxon>
        <taxon>Polyangiaceae</taxon>
        <taxon>Sorangium</taxon>
    </lineage>
</organism>
<proteinExistence type="predicted"/>
<sequence>MRSEWRAVGALCGVVVLGGAGCSVGSAEGGPERDRGAGVGEEAELRSPSAACASGAAGCGRTLAESRAGGTSEACGREPFGRQFAADNATLRGFAVSDDSNSVLAGAFEGTLTFGATSLTSAGGTDVFVAKLDACGVPLWSARFGDAEAQAALDVAADDKGALVLGEFTGAVDFGTVRLTASPPGGPELFVANLKASGRTRWAAQIAADEDSILLGKAIASDGRGGALVLGTLEGAARVAGHRIERRAIGTFVVRLDRSGRFSWVSLPPSGSDTGEIGIEVDDDDNIFIASADGRGNATFLTKLDEDGALLWHKRFPGSPEQAEDLYDFAVDPDGSVLLAGTGVFGEEELPGGPSPFVAKIDPDGNVLWVTRFDGVQTAREIAASDDAVFLAGDSLCTPDESPSCSAWAAELSPDGQVRWTERLGQGAVVSGLEVDARDNPMLAGSFQGTVEVGDDVLTSEENALFVGRLLASD</sequence>